<dbReference type="PROSITE" id="PS50042">
    <property type="entry name" value="CNMP_BINDING_3"/>
    <property type="match status" value="1"/>
</dbReference>
<dbReference type="InterPro" id="IPR012318">
    <property type="entry name" value="HTH_CRP"/>
</dbReference>
<dbReference type="PANTHER" id="PTHR24567:SF68">
    <property type="entry name" value="DNA-BINDING TRANSCRIPTIONAL DUAL REGULATOR CRP"/>
    <property type="match status" value="1"/>
</dbReference>
<evidence type="ECO:0000259" key="5">
    <source>
        <dbReference type="PROSITE" id="PS51063"/>
    </source>
</evidence>
<dbReference type="GO" id="GO:0003677">
    <property type="term" value="F:DNA binding"/>
    <property type="evidence" value="ECO:0007669"/>
    <property type="project" value="UniProtKB-KW"/>
</dbReference>
<dbReference type="InterPro" id="IPR000595">
    <property type="entry name" value="cNMP-bd_dom"/>
</dbReference>
<dbReference type="GO" id="GO:0003700">
    <property type="term" value="F:DNA-binding transcription factor activity"/>
    <property type="evidence" value="ECO:0007669"/>
    <property type="project" value="TreeGrafter"/>
</dbReference>
<name>A0A850HC40_9SPHN</name>
<dbReference type="AlphaFoldDB" id="A0A850HC40"/>
<evidence type="ECO:0000313" key="6">
    <source>
        <dbReference type="EMBL" id="NVE95110.1"/>
    </source>
</evidence>
<dbReference type="InterPro" id="IPR036388">
    <property type="entry name" value="WH-like_DNA-bd_sf"/>
</dbReference>
<dbReference type="PANTHER" id="PTHR24567">
    <property type="entry name" value="CRP FAMILY TRANSCRIPTIONAL REGULATORY PROTEIN"/>
    <property type="match status" value="1"/>
</dbReference>
<dbReference type="EMBL" id="JABWTA010000001">
    <property type="protein sequence ID" value="NVE95110.1"/>
    <property type="molecule type" value="Genomic_DNA"/>
</dbReference>
<dbReference type="PRINTS" id="PR00034">
    <property type="entry name" value="HTHCRP"/>
</dbReference>
<dbReference type="SMART" id="SM00419">
    <property type="entry name" value="HTH_CRP"/>
    <property type="match status" value="1"/>
</dbReference>
<dbReference type="Gene3D" id="2.60.120.10">
    <property type="entry name" value="Jelly Rolls"/>
    <property type="match status" value="1"/>
</dbReference>
<accession>A0A850HC40</accession>
<feature type="domain" description="Cyclic nucleotide-binding" evidence="4">
    <location>
        <begin position="17"/>
        <end position="137"/>
    </location>
</feature>
<dbReference type="Proteomes" id="UP000546031">
    <property type="component" value="Unassembled WGS sequence"/>
</dbReference>
<dbReference type="GO" id="GO:0005829">
    <property type="term" value="C:cytosol"/>
    <property type="evidence" value="ECO:0007669"/>
    <property type="project" value="TreeGrafter"/>
</dbReference>
<dbReference type="InterPro" id="IPR050397">
    <property type="entry name" value="Env_Response_Regulators"/>
</dbReference>
<dbReference type="InterPro" id="IPR036390">
    <property type="entry name" value="WH_DNA-bd_sf"/>
</dbReference>
<dbReference type="InterPro" id="IPR018490">
    <property type="entry name" value="cNMP-bd_dom_sf"/>
</dbReference>
<dbReference type="InterPro" id="IPR014710">
    <property type="entry name" value="RmlC-like_jellyroll"/>
</dbReference>
<evidence type="ECO:0000259" key="4">
    <source>
        <dbReference type="PROSITE" id="PS50042"/>
    </source>
</evidence>
<dbReference type="Gene3D" id="1.10.10.10">
    <property type="entry name" value="Winged helix-like DNA-binding domain superfamily/Winged helix DNA-binding domain"/>
    <property type="match status" value="1"/>
</dbReference>
<feature type="domain" description="HTH crp-type" evidence="5">
    <location>
        <begin position="151"/>
        <end position="218"/>
    </location>
</feature>
<proteinExistence type="predicted"/>
<dbReference type="SUPFAM" id="SSF51206">
    <property type="entry name" value="cAMP-binding domain-like"/>
    <property type="match status" value="1"/>
</dbReference>
<evidence type="ECO:0000256" key="1">
    <source>
        <dbReference type="ARBA" id="ARBA00023015"/>
    </source>
</evidence>
<evidence type="ECO:0000313" key="7">
    <source>
        <dbReference type="Proteomes" id="UP000546031"/>
    </source>
</evidence>
<reference evidence="6 7" key="1">
    <citation type="submission" date="2020-06" db="EMBL/GenBank/DDBJ databases">
        <title>Altererythrobacter lutimaris sp. nov., a marine bacterium isolated from a tidal flat.</title>
        <authorList>
            <person name="Kim D."/>
            <person name="Yoo Y."/>
            <person name="Kim J.-J."/>
        </authorList>
    </citation>
    <scope>NUCLEOTIDE SEQUENCE [LARGE SCALE GENOMIC DNA]</scope>
    <source>
        <strain evidence="6 7">JGD-16</strain>
    </source>
</reference>
<dbReference type="CDD" id="cd00038">
    <property type="entry name" value="CAP_ED"/>
    <property type="match status" value="1"/>
</dbReference>
<comment type="caution">
    <text evidence="6">The sequence shown here is derived from an EMBL/GenBank/DDBJ whole genome shotgun (WGS) entry which is preliminary data.</text>
</comment>
<protein>
    <submittedName>
        <fullName evidence="6">Crp/Fnr family transcriptional regulator</fullName>
    </submittedName>
</protein>
<keyword evidence="2" id="KW-0238">DNA-binding</keyword>
<sequence length="227" mass="24497">MSDILQFDPRSLSAPMLFSVLEPDHQASLLTNAPKRQFAEGAIIQNRGEKAQGFYLIETGSVAIGQFLMSGDFRGVALLGAGDSWGELAMLTERPRVVDAIARTDCTVRFIGESDFDALVAREPAIMRKLLVALSAQLQELLNVMSGIRRGSAMPRVAAMLNTLARNMTLPAQISITQQELAEFLGLTRATVNAALNALSEAGAITRGYGAITVVSRVSLEEEMLQD</sequence>
<evidence type="ECO:0000256" key="3">
    <source>
        <dbReference type="ARBA" id="ARBA00023163"/>
    </source>
</evidence>
<dbReference type="SMART" id="SM00100">
    <property type="entry name" value="cNMP"/>
    <property type="match status" value="1"/>
</dbReference>
<evidence type="ECO:0000256" key="2">
    <source>
        <dbReference type="ARBA" id="ARBA00023125"/>
    </source>
</evidence>
<organism evidence="6 7">
    <name type="scientific">Altererythrobacter lutimaris</name>
    <dbReference type="NCBI Taxonomy" id="2743979"/>
    <lineage>
        <taxon>Bacteria</taxon>
        <taxon>Pseudomonadati</taxon>
        <taxon>Pseudomonadota</taxon>
        <taxon>Alphaproteobacteria</taxon>
        <taxon>Sphingomonadales</taxon>
        <taxon>Erythrobacteraceae</taxon>
        <taxon>Altererythrobacter</taxon>
    </lineage>
</organism>
<keyword evidence="7" id="KW-1185">Reference proteome</keyword>
<gene>
    <name evidence="6" type="ORF">HUO12_09390</name>
</gene>
<dbReference type="RefSeq" id="WP_176273308.1">
    <property type="nucleotide sequence ID" value="NZ_JABWTA010000001.1"/>
</dbReference>
<dbReference type="SUPFAM" id="SSF46785">
    <property type="entry name" value="Winged helix' DNA-binding domain"/>
    <property type="match status" value="1"/>
</dbReference>
<dbReference type="Pfam" id="PF13545">
    <property type="entry name" value="HTH_Crp_2"/>
    <property type="match status" value="1"/>
</dbReference>
<dbReference type="Pfam" id="PF00027">
    <property type="entry name" value="cNMP_binding"/>
    <property type="match status" value="1"/>
</dbReference>
<keyword evidence="1" id="KW-0805">Transcription regulation</keyword>
<keyword evidence="3" id="KW-0804">Transcription</keyword>
<dbReference type="PROSITE" id="PS51063">
    <property type="entry name" value="HTH_CRP_2"/>
    <property type="match status" value="1"/>
</dbReference>